<dbReference type="EMBL" id="JH159152">
    <property type="protein sequence ID" value="EGZ24856.1"/>
    <property type="molecule type" value="Genomic_DNA"/>
</dbReference>
<protein>
    <submittedName>
        <fullName evidence="1">Uncharacterized protein</fullName>
    </submittedName>
</protein>
<name>G4YUG4_PHYSP</name>
<dbReference type="KEGG" id="psoj:PHYSODRAFT_405185"/>
<organism evidence="1 2">
    <name type="scientific">Phytophthora sojae (strain P6497)</name>
    <name type="common">Soybean stem and root rot agent</name>
    <name type="synonym">Phytophthora megasperma f. sp. glycines</name>
    <dbReference type="NCBI Taxonomy" id="1094619"/>
    <lineage>
        <taxon>Eukaryota</taxon>
        <taxon>Sar</taxon>
        <taxon>Stramenopiles</taxon>
        <taxon>Oomycota</taxon>
        <taxon>Peronosporomycetes</taxon>
        <taxon>Peronosporales</taxon>
        <taxon>Peronosporaceae</taxon>
        <taxon>Phytophthora</taxon>
    </lineage>
</organism>
<feature type="non-terminal residue" evidence="1">
    <location>
        <position position="76"/>
    </location>
</feature>
<dbReference type="Proteomes" id="UP000002640">
    <property type="component" value="Unassembled WGS sequence"/>
</dbReference>
<keyword evidence="2" id="KW-1185">Reference proteome</keyword>
<dbReference type="InParanoid" id="G4YUG4"/>
<dbReference type="RefSeq" id="XP_009520144.1">
    <property type="nucleotide sequence ID" value="XM_009521849.1"/>
</dbReference>
<accession>G4YUG4</accession>
<feature type="non-terminal residue" evidence="1">
    <location>
        <position position="1"/>
    </location>
</feature>
<reference evidence="1 2" key="1">
    <citation type="journal article" date="2006" name="Science">
        <title>Phytophthora genome sequences uncover evolutionary origins and mechanisms of pathogenesis.</title>
        <authorList>
            <person name="Tyler B.M."/>
            <person name="Tripathy S."/>
            <person name="Zhang X."/>
            <person name="Dehal P."/>
            <person name="Jiang R.H."/>
            <person name="Aerts A."/>
            <person name="Arredondo F.D."/>
            <person name="Baxter L."/>
            <person name="Bensasson D."/>
            <person name="Beynon J.L."/>
            <person name="Chapman J."/>
            <person name="Damasceno C.M."/>
            <person name="Dorrance A.E."/>
            <person name="Dou D."/>
            <person name="Dickerman A.W."/>
            <person name="Dubchak I.L."/>
            <person name="Garbelotto M."/>
            <person name="Gijzen M."/>
            <person name="Gordon S.G."/>
            <person name="Govers F."/>
            <person name="Grunwald N.J."/>
            <person name="Huang W."/>
            <person name="Ivors K.L."/>
            <person name="Jones R.W."/>
            <person name="Kamoun S."/>
            <person name="Krampis K."/>
            <person name="Lamour K.H."/>
            <person name="Lee M.K."/>
            <person name="McDonald W.H."/>
            <person name="Medina M."/>
            <person name="Meijer H.J."/>
            <person name="Nordberg E.K."/>
            <person name="Maclean D.J."/>
            <person name="Ospina-Giraldo M.D."/>
            <person name="Morris P.F."/>
            <person name="Phuntumart V."/>
            <person name="Putnam N.H."/>
            <person name="Rash S."/>
            <person name="Rose J.K."/>
            <person name="Sakihama Y."/>
            <person name="Salamov A.A."/>
            <person name="Savidor A."/>
            <person name="Scheuring C.F."/>
            <person name="Smith B.M."/>
            <person name="Sobral B.W."/>
            <person name="Terry A."/>
            <person name="Torto-Alalibo T.A."/>
            <person name="Win J."/>
            <person name="Xu Z."/>
            <person name="Zhang H."/>
            <person name="Grigoriev I.V."/>
            <person name="Rokhsar D.S."/>
            <person name="Boore J.L."/>
        </authorList>
    </citation>
    <scope>NUCLEOTIDE SEQUENCE [LARGE SCALE GENOMIC DNA]</scope>
    <source>
        <strain evidence="1 2">P6497</strain>
    </source>
</reference>
<dbReference type="GeneID" id="20651412"/>
<dbReference type="AlphaFoldDB" id="G4YUG4"/>
<proteinExistence type="predicted"/>
<evidence type="ECO:0000313" key="2">
    <source>
        <dbReference type="Proteomes" id="UP000002640"/>
    </source>
</evidence>
<dbReference type="SMR" id="G4YUG4"/>
<evidence type="ECO:0000313" key="1">
    <source>
        <dbReference type="EMBL" id="EGZ24856.1"/>
    </source>
</evidence>
<sequence>ACRQMWGERLLDYAQSLREIAEQGDISEDWLVSAFLKGMRCPMGATHVRGYRPRTLDEAVNLVTPHVGDYGEGYGV</sequence>
<gene>
    <name evidence="1" type="ORF">PHYSODRAFT_405185</name>
</gene>